<evidence type="ECO:0000313" key="5">
    <source>
        <dbReference type="Proteomes" id="UP001197609"/>
    </source>
</evidence>
<dbReference type="PROSITE" id="PS51819">
    <property type="entry name" value="VOC"/>
    <property type="match status" value="1"/>
</dbReference>
<dbReference type="CDD" id="cd07249">
    <property type="entry name" value="MMCE"/>
    <property type="match status" value="1"/>
</dbReference>
<evidence type="ECO:0000313" key="4">
    <source>
        <dbReference type="EMBL" id="MBZ0159169.1"/>
    </source>
</evidence>
<feature type="domain" description="VOC" evidence="3">
    <location>
        <begin position="4"/>
        <end position="132"/>
    </location>
</feature>
<evidence type="ECO:0000259" key="3">
    <source>
        <dbReference type="PROSITE" id="PS51819"/>
    </source>
</evidence>
<dbReference type="EC" id="5.1.99.1" evidence="4"/>
<dbReference type="NCBIfam" id="TIGR03081">
    <property type="entry name" value="metmalonyl_epim"/>
    <property type="match status" value="1"/>
</dbReference>
<comment type="caution">
    <text evidence="4">The sequence shown here is derived from an EMBL/GenBank/DDBJ whole genome shotgun (WGS) entry which is preliminary data.</text>
</comment>
<sequence>MVRRIEHIAIAVKDVEASARLFETLLGIDRGRIETLPDEGAKVAFFELEGSRIELVQGIGSNNPMSKFIERRGEGLHHICLEVDDLPGTLSVLHAAGIPLIDRVPKSGSSGTRVAFLHPKGCNGVLVELVEQPSGA</sequence>
<accession>A0AAJ1AH02</accession>
<keyword evidence="4" id="KW-0413">Isomerase</keyword>
<dbReference type="GO" id="GO:0004493">
    <property type="term" value="F:methylmalonyl-CoA epimerase activity"/>
    <property type="evidence" value="ECO:0007669"/>
    <property type="project" value="UniProtKB-EC"/>
</dbReference>
<dbReference type="InterPro" id="IPR029068">
    <property type="entry name" value="Glyas_Bleomycin-R_OHBP_Dase"/>
</dbReference>
<comment type="similarity">
    <text evidence="1">Belongs to the methylmalonyl-CoA epimerase family.</text>
</comment>
<evidence type="ECO:0000256" key="1">
    <source>
        <dbReference type="ARBA" id="ARBA00009308"/>
    </source>
</evidence>
<dbReference type="Gene3D" id="3.10.180.10">
    <property type="entry name" value="2,3-Dihydroxybiphenyl 1,2-Dioxygenase, domain 1"/>
    <property type="match status" value="1"/>
</dbReference>
<dbReference type="GO" id="GO:0046872">
    <property type="term" value="F:metal ion binding"/>
    <property type="evidence" value="ECO:0007669"/>
    <property type="project" value="UniProtKB-KW"/>
</dbReference>
<evidence type="ECO:0000256" key="2">
    <source>
        <dbReference type="ARBA" id="ARBA00022723"/>
    </source>
</evidence>
<dbReference type="Pfam" id="PF13669">
    <property type="entry name" value="Glyoxalase_4"/>
    <property type="match status" value="1"/>
</dbReference>
<gene>
    <name evidence="4" type="primary">mce</name>
    <name evidence="4" type="ORF">K8G79_03340</name>
</gene>
<dbReference type="InterPro" id="IPR017515">
    <property type="entry name" value="MeMalonyl-CoA_epimerase"/>
</dbReference>
<dbReference type="SUPFAM" id="SSF54593">
    <property type="entry name" value="Glyoxalase/Bleomycin resistance protein/Dihydroxybiphenyl dioxygenase"/>
    <property type="match status" value="1"/>
</dbReference>
<dbReference type="Proteomes" id="UP001197609">
    <property type="component" value="Unassembled WGS sequence"/>
</dbReference>
<reference evidence="4 5" key="1">
    <citation type="journal article" date="2021" name="bioRxiv">
        <title>Unraveling nitrogen, sulfur and carbon metabolic pathways and microbial community transcriptional responses to substrate deprivation and toxicity stresses in a bioreactor mimicking anoxic brackish coastal sediment conditions.</title>
        <authorList>
            <person name="Martins P.D."/>
            <person name="Echeveste M.J."/>
            <person name="Arshad A."/>
            <person name="Kurth J."/>
            <person name="Ouboter H."/>
            <person name="Jetten M.S.M."/>
            <person name="Welte C.U."/>
        </authorList>
    </citation>
    <scope>NUCLEOTIDE SEQUENCE [LARGE SCALE GENOMIC DNA]</scope>
    <source>
        <strain evidence="4">MAG_38</strain>
    </source>
</reference>
<dbReference type="PANTHER" id="PTHR43048:SF3">
    <property type="entry name" value="METHYLMALONYL-COA EPIMERASE, MITOCHONDRIAL"/>
    <property type="match status" value="1"/>
</dbReference>
<dbReference type="InterPro" id="IPR051785">
    <property type="entry name" value="MMCE/EMCE_epimerase"/>
</dbReference>
<protein>
    <submittedName>
        <fullName evidence="4">Methylmalonyl-CoA epimerase</fullName>
        <ecNumber evidence="4">5.1.99.1</ecNumber>
    </submittedName>
</protein>
<dbReference type="EMBL" id="JAIOIU010000034">
    <property type="protein sequence ID" value="MBZ0159169.1"/>
    <property type="molecule type" value="Genomic_DNA"/>
</dbReference>
<keyword evidence="2" id="KW-0479">Metal-binding</keyword>
<name>A0AAJ1AH02_9BACT</name>
<dbReference type="InterPro" id="IPR037523">
    <property type="entry name" value="VOC_core"/>
</dbReference>
<proteinExistence type="inferred from homology"/>
<dbReference type="GO" id="GO:0046491">
    <property type="term" value="P:L-methylmalonyl-CoA metabolic process"/>
    <property type="evidence" value="ECO:0007669"/>
    <property type="project" value="TreeGrafter"/>
</dbReference>
<dbReference type="AlphaFoldDB" id="A0AAJ1AH02"/>
<organism evidence="4 5">
    <name type="scientific">Candidatus Methylomirabilis tolerans</name>
    <dbReference type="NCBI Taxonomy" id="3123416"/>
    <lineage>
        <taxon>Bacteria</taxon>
        <taxon>Candidatus Methylomirabilota</taxon>
        <taxon>Candidatus Methylomirabilia</taxon>
        <taxon>Candidatus Methylomirabilales</taxon>
        <taxon>Candidatus Methylomirabilaceae</taxon>
        <taxon>Candidatus Methylomirabilis</taxon>
    </lineage>
</organism>
<dbReference type="PANTHER" id="PTHR43048">
    <property type="entry name" value="METHYLMALONYL-COA EPIMERASE"/>
    <property type="match status" value="1"/>
</dbReference>